<dbReference type="Proteomes" id="UP000481621">
    <property type="component" value="Unassembled WGS sequence"/>
</dbReference>
<dbReference type="AlphaFoldDB" id="A0A6B3TMD8"/>
<comment type="caution">
    <text evidence="1">The sequence shown here is derived from an EMBL/GenBank/DDBJ whole genome shotgun (WGS) entry which is preliminary data.</text>
</comment>
<dbReference type="RefSeq" id="WP_163249944.1">
    <property type="nucleotide sequence ID" value="NZ_JAAIUV010000001.1"/>
</dbReference>
<keyword evidence="2" id="KW-1185">Reference proteome</keyword>
<evidence type="ECO:0000313" key="1">
    <source>
        <dbReference type="EMBL" id="NEX77400.1"/>
    </source>
</evidence>
<protein>
    <submittedName>
        <fullName evidence="1">Uncharacterized protein</fullName>
    </submittedName>
</protein>
<reference evidence="1" key="1">
    <citation type="submission" date="2020-02" db="EMBL/GenBank/DDBJ databases">
        <title>Bacillus sedimentmangrovi sp. nov., isolated from sediment of the mangrove ecosystem.</title>
        <authorList>
            <person name="Liu G."/>
        </authorList>
    </citation>
    <scope>NUCLEOTIDE SEQUENCE [LARGE SCALE GENOMIC DNA]</scope>
    <source>
        <strain evidence="1">SgZ-7</strain>
    </source>
</reference>
<gene>
    <name evidence="1" type="ORF">G4Z05_00600</name>
</gene>
<evidence type="ECO:0000313" key="2">
    <source>
        <dbReference type="Proteomes" id="UP000481621"/>
    </source>
</evidence>
<sequence length="50" mass="5792">MRLFTSPVMKGSDVKMWCRMVRENKGKVTLFELQLKPAVKHLSKKEKAVS</sequence>
<proteinExistence type="predicted"/>
<organism evidence="1 2">
    <name type="scientific">Neobacillus thermocopriae</name>
    <dbReference type="NCBI Taxonomy" id="1215031"/>
    <lineage>
        <taxon>Bacteria</taxon>
        <taxon>Bacillati</taxon>
        <taxon>Bacillota</taxon>
        <taxon>Bacilli</taxon>
        <taxon>Bacillales</taxon>
        <taxon>Bacillaceae</taxon>
        <taxon>Neobacillus</taxon>
    </lineage>
</organism>
<name>A0A6B3TMD8_9BACI</name>
<dbReference type="EMBL" id="JAAIUV010000001">
    <property type="protein sequence ID" value="NEX77400.1"/>
    <property type="molecule type" value="Genomic_DNA"/>
</dbReference>
<accession>A0A6B3TMD8</accession>